<proteinExistence type="predicted"/>
<evidence type="ECO:0000259" key="1">
    <source>
        <dbReference type="PROSITE" id="PS51831"/>
    </source>
</evidence>
<dbReference type="Pfam" id="PF13487">
    <property type="entry name" value="HD_5"/>
    <property type="match status" value="1"/>
</dbReference>
<gene>
    <name evidence="3" type="ORF">H8S17_01505</name>
</gene>
<dbReference type="InterPro" id="IPR006675">
    <property type="entry name" value="HDIG_dom"/>
</dbReference>
<evidence type="ECO:0000259" key="2">
    <source>
        <dbReference type="PROSITE" id="PS51832"/>
    </source>
</evidence>
<keyword evidence="4" id="KW-1185">Reference proteome</keyword>
<reference evidence="3" key="1">
    <citation type="submission" date="2020-08" db="EMBL/GenBank/DDBJ databases">
        <title>Genome public.</title>
        <authorList>
            <person name="Liu C."/>
            <person name="Sun Q."/>
        </authorList>
    </citation>
    <scope>NUCLEOTIDE SEQUENCE</scope>
    <source>
        <strain evidence="3">BX1005</strain>
    </source>
</reference>
<feature type="domain" description="HD" evidence="1">
    <location>
        <begin position="152"/>
        <end position="275"/>
    </location>
</feature>
<dbReference type="InterPro" id="IPR006674">
    <property type="entry name" value="HD_domain"/>
</dbReference>
<name>A0A923RRT7_9FIRM</name>
<sequence length="368" mass="40823">MQIIKTTQLEEGMVTALPVKTKHGQLIINDGVSLTDQLIARISFYGIPSVPIEGDAVEAPAPEAQKTIPKGNVQEPTYSQRVKSSSLFQTFQFDYSRSTGDIKNSLSSFISGNGLEAVDPLFKTAMSLLKETRNSIEMFDMLHNMRSVDDSIYAHSLNVALITGMLGKWLKMSKEDFDVLILAALLHDIGKAKIPPEILNKPGKYTDEEFALVRKHPTLGYEILLQYPQLDNRVKNAALMHHERCDGSGYPQNLKGTEIDDFAQIIAIADVYDAMTAARSYRAPLCPFQVIAAFEKDGLAKYNPKFILTFLEHIASTYQQNRVLLSDGRGANIIMLNKQSLSRPIVQLGDGSCLDLSRTPDITIQSLL</sequence>
<dbReference type="Proteomes" id="UP000606720">
    <property type="component" value="Unassembled WGS sequence"/>
</dbReference>
<dbReference type="EMBL" id="JACOPH010000001">
    <property type="protein sequence ID" value="MBC5712898.1"/>
    <property type="molecule type" value="Genomic_DNA"/>
</dbReference>
<evidence type="ECO:0000313" key="4">
    <source>
        <dbReference type="Proteomes" id="UP000606720"/>
    </source>
</evidence>
<accession>A0A923RRT7</accession>
<dbReference type="SUPFAM" id="SSF109604">
    <property type="entry name" value="HD-domain/PDEase-like"/>
    <property type="match status" value="1"/>
</dbReference>
<dbReference type="RefSeq" id="WP_186865932.1">
    <property type="nucleotide sequence ID" value="NZ_JACOPH010000001.1"/>
</dbReference>
<dbReference type="SMART" id="SM00471">
    <property type="entry name" value="HDc"/>
    <property type="match status" value="1"/>
</dbReference>
<dbReference type="NCBIfam" id="TIGR00277">
    <property type="entry name" value="HDIG"/>
    <property type="match status" value="1"/>
</dbReference>
<organism evidence="3 4">
    <name type="scientific">Roseburia zhanii</name>
    <dbReference type="NCBI Taxonomy" id="2763064"/>
    <lineage>
        <taxon>Bacteria</taxon>
        <taxon>Bacillati</taxon>
        <taxon>Bacillota</taxon>
        <taxon>Clostridia</taxon>
        <taxon>Lachnospirales</taxon>
        <taxon>Lachnospiraceae</taxon>
        <taxon>Roseburia</taxon>
    </lineage>
</organism>
<feature type="domain" description="HD-GYP" evidence="2">
    <location>
        <begin position="130"/>
        <end position="326"/>
    </location>
</feature>
<protein>
    <submittedName>
        <fullName evidence="3">HD-GYP domain-containing protein</fullName>
    </submittedName>
</protein>
<dbReference type="InterPro" id="IPR037522">
    <property type="entry name" value="HD_GYP_dom"/>
</dbReference>
<dbReference type="PANTHER" id="PTHR43155:SF2">
    <property type="entry name" value="CYCLIC DI-GMP PHOSPHODIESTERASE PA4108"/>
    <property type="match status" value="1"/>
</dbReference>
<dbReference type="PROSITE" id="PS51832">
    <property type="entry name" value="HD_GYP"/>
    <property type="match status" value="1"/>
</dbReference>
<dbReference type="PANTHER" id="PTHR43155">
    <property type="entry name" value="CYCLIC DI-GMP PHOSPHODIESTERASE PA4108-RELATED"/>
    <property type="match status" value="1"/>
</dbReference>
<dbReference type="CDD" id="cd00077">
    <property type="entry name" value="HDc"/>
    <property type="match status" value="1"/>
</dbReference>
<dbReference type="InterPro" id="IPR003607">
    <property type="entry name" value="HD/PDEase_dom"/>
</dbReference>
<dbReference type="Gene3D" id="1.10.3210.10">
    <property type="entry name" value="Hypothetical protein af1432"/>
    <property type="match status" value="1"/>
</dbReference>
<dbReference type="PROSITE" id="PS51831">
    <property type="entry name" value="HD"/>
    <property type="match status" value="1"/>
</dbReference>
<evidence type="ECO:0000313" key="3">
    <source>
        <dbReference type="EMBL" id="MBC5712898.1"/>
    </source>
</evidence>
<dbReference type="AlphaFoldDB" id="A0A923RRT7"/>
<comment type="caution">
    <text evidence="3">The sequence shown here is derived from an EMBL/GenBank/DDBJ whole genome shotgun (WGS) entry which is preliminary data.</text>
</comment>